<gene>
    <name evidence="2" type="ORF">GCM10009663_42390</name>
</gene>
<feature type="compositionally biased region" description="Low complexity" evidence="1">
    <location>
        <begin position="50"/>
        <end position="66"/>
    </location>
</feature>
<comment type="caution">
    <text evidence="2">The sequence shown here is derived from an EMBL/GenBank/DDBJ whole genome shotgun (WGS) entry which is preliminary data.</text>
</comment>
<feature type="compositionally biased region" description="Basic and acidic residues" evidence="1">
    <location>
        <begin position="69"/>
        <end position="79"/>
    </location>
</feature>
<evidence type="ECO:0000313" key="2">
    <source>
        <dbReference type="EMBL" id="GAA1094472.1"/>
    </source>
</evidence>
<proteinExistence type="predicted"/>
<dbReference type="Proteomes" id="UP001499987">
    <property type="component" value="Unassembled WGS sequence"/>
</dbReference>
<evidence type="ECO:0008006" key="4">
    <source>
        <dbReference type="Google" id="ProtNLM"/>
    </source>
</evidence>
<accession>A0ABN1TMK2</accession>
<organism evidence="2 3">
    <name type="scientific">Kitasatospora arboriphila</name>
    <dbReference type="NCBI Taxonomy" id="258052"/>
    <lineage>
        <taxon>Bacteria</taxon>
        <taxon>Bacillati</taxon>
        <taxon>Actinomycetota</taxon>
        <taxon>Actinomycetes</taxon>
        <taxon>Kitasatosporales</taxon>
        <taxon>Streptomycetaceae</taxon>
        <taxon>Kitasatospora</taxon>
    </lineage>
</organism>
<keyword evidence="3" id="KW-1185">Reference proteome</keyword>
<dbReference type="EMBL" id="BAAALD010000041">
    <property type="protein sequence ID" value="GAA1094472.1"/>
    <property type="molecule type" value="Genomic_DNA"/>
</dbReference>
<evidence type="ECO:0000313" key="3">
    <source>
        <dbReference type="Proteomes" id="UP001499987"/>
    </source>
</evidence>
<reference evidence="2 3" key="1">
    <citation type="journal article" date="2019" name="Int. J. Syst. Evol. Microbiol.">
        <title>The Global Catalogue of Microorganisms (GCM) 10K type strain sequencing project: providing services to taxonomists for standard genome sequencing and annotation.</title>
        <authorList>
            <consortium name="The Broad Institute Genomics Platform"/>
            <consortium name="The Broad Institute Genome Sequencing Center for Infectious Disease"/>
            <person name="Wu L."/>
            <person name="Ma J."/>
        </authorList>
    </citation>
    <scope>NUCLEOTIDE SEQUENCE [LARGE SCALE GENOMIC DNA]</scope>
    <source>
        <strain evidence="2 3">JCM 13002</strain>
    </source>
</reference>
<feature type="region of interest" description="Disordered" evidence="1">
    <location>
        <begin position="35"/>
        <end position="100"/>
    </location>
</feature>
<protein>
    <recommendedName>
        <fullName evidence="4">Secreted protein</fullName>
    </recommendedName>
</protein>
<evidence type="ECO:0000256" key="1">
    <source>
        <dbReference type="SAM" id="MobiDB-lite"/>
    </source>
</evidence>
<sequence length="100" mass="10269">MTRPYRAAEMPARPMSTASVVLPCWATTASSRFTATSAMNRPSRKTVPRPVGGSAGTAPAAAVPAGRCSGRDSGRDSGTRTKTTTAQASVEAASIRNSAR</sequence>
<name>A0ABN1TMK2_9ACTN</name>